<keyword evidence="11" id="KW-0969">Cilium</keyword>
<feature type="transmembrane region" description="Helical" evidence="9">
    <location>
        <begin position="20"/>
        <end position="40"/>
    </location>
</feature>
<dbReference type="Pfam" id="PF13677">
    <property type="entry name" value="MotB_plug"/>
    <property type="match status" value="1"/>
</dbReference>
<feature type="domain" description="OmpA-like" evidence="10">
    <location>
        <begin position="97"/>
        <end position="225"/>
    </location>
</feature>
<comment type="caution">
    <text evidence="11">The sequence shown here is derived from an EMBL/GenBank/DDBJ whole genome shotgun (WGS) entry which is preliminary data.</text>
</comment>
<evidence type="ECO:0000313" key="12">
    <source>
        <dbReference type="Proteomes" id="UP000539372"/>
    </source>
</evidence>
<evidence type="ECO:0000256" key="9">
    <source>
        <dbReference type="SAM" id="Phobius"/>
    </source>
</evidence>
<dbReference type="SUPFAM" id="SSF103088">
    <property type="entry name" value="OmpA-like"/>
    <property type="match status" value="1"/>
</dbReference>
<evidence type="ECO:0000256" key="2">
    <source>
        <dbReference type="ARBA" id="ARBA00008914"/>
    </source>
</evidence>
<reference evidence="11 12" key="1">
    <citation type="submission" date="2020-04" db="EMBL/GenBank/DDBJ databases">
        <title>Rhodospirillaceae bacterium KN72 isolated from deep sea.</title>
        <authorList>
            <person name="Zhang D.-C."/>
        </authorList>
    </citation>
    <scope>NUCLEOTIDE SEQUENCE [LARGE SCALE GENOMIC DNA]</scope>
    <source>
        <strain evidence="11 12">KN72</strain>
    </source>
</reference>
<evidence type="ECO:0000256" key="6">
    <source>
        <dbReference type="ARBA" id="ARBA00023136"/>
    </source>
</evidence>
<keyword evidence="11" id="KW-0282">Flagellum</keyword>
<keyword evidence="11" id="KW-0966">Cell projection</keyword>
<accession>A0A7Y0E0T5</accession>
<dbReference type="InterPro" id="IPR036737">
    <property type="entry name" value="OmpA-like_sf"/>
</dbReference>
<proteinExistence type="inferred from homology"/>
<keyword evidence="12" id="KW-1185">Reference proteome</keyword>
<name>A0A7Y0E0T5_9PROT</name>
<dbReference type="InterPro" id="IPR025713">
    <property type="entry name" value="MotB-like_N_dom"/>
</dbReference>
<dbReference type="RefSeq" id="WP_169625517.1">
    <property type="nucleotide sequence ID" value="NZ_JABBNT010000003.1"/>
</dbReference>
<dbReference type="PANTHER" id="PTHR30329">
    <property type="entry name" value="STATOR ELEMENT OF FLAGELLAR MOTOR COMPLEX"/>
    <property type="match status" value="1"/>
</dbReference>
<dbReference type="EMBL" id="JABBNT010000003">
    <property type="protein sequence ID" value="NMM45154.1"/>
    <property type="molecule type" value="Genomic_DNA"/>
</dbReference>
<dbReference type="CDD" id="cd07185">
    <property type="entry name" value="OmpA_C-like"/>
    <property type="match status" value="1"/>
</dbReference>
<dbReference type="AlphaFoldDB" id="A0A7Y0E0T5"/>
<keyword evidence="3" id="KW-1003">Cell membrane</keyword>
<protein>
    <submittedName>
        <fullName evidence="11">Flagellar motor protein MotB</fullName>
    </submittedName>
</protein>
<organism evidence="11 12">
    <name type="scientific">Pacificispira spongiicola</name>
    <dbReference type="NCBI Taxonomy" id="2729598"/>
    <lineage>
        <taxon>Bacteria</taxon>
        <taxon>Pseudomonadati</taxon>
        <taxon>Pseudomonadota</taxon>
        <taxon>Alphaproteobacteria</taxon>
        <taxon>Rhodospirillales</taxon>
        <taxon>Rhodospirillaceae</taxon>
        <taxon>Pacificispira</taxon>
    </lineage>
</organism>
<keyword evidence="5 9" id="KW-1133">Transmembrane helix</keyword>
<evidence type="ECO:0000313" key="11">
    <source>
        <dbReference type="EMBL" id="NMM45154.1"/>
    </source>
</evidence>
<keyword evidence="6 7" id="KW-0472">Membrane</keyword>
<dbReference type="PANTHER" id="PTHR30329:SF21">
    <property type="entry name" value="LIPOPROTEIN YIAD-RELATED"/>
    <property type="match status" value="1"/>
</dbReference>
<dbReference type="InterPro" id="IPR006665">
    <property type="entry name" value="OmpA-like"/>
</dbReference>
<evidence type="ECO:0000256" key="3">
    <source>
        <dbReference type="ARBA" id="ARBA00022475"/>
    </source>
</evidence>
<evidence type="ECO:0000256" key="7">
    <source>
        <dbReference type="PROSITE-ProRule" id="PRU00473"/>
    </source>
</evidence>
<gene>
    <name evidence="11" type="ORF">HH303_11735</name>
</gene>
<dbReference type="Gene3D" id="3.30.1330.60">
    <property type="entry name" value="OmpA-like domain"/>
    <property type="match status" value="1"/>
</dbReference>
<evidence type="ECO:0000256" key="8">
    <source>
        <dbReference type="SAM" id="MobiDB-lite"/>
    </source>
</evidence>
<dbReference type="Pfam" id="PF00691">
    <property type="entry name" value="OmpA"/>
    <property type="match status" value="1"/>
</dbReference>
<feature type="region of interest" description="Disordered" evidence="8">
    <location>
        <begin position="197"/>
        <end position="225"/>
    </location>
</feature>
<feature type="compositionally biased region" description="Basic and acidic residues" evidence="8">
    <location>
        <begin position="214"/>
        <end position="225"/>
    </location>
</feature>
<dbReference type="GO" id="GO:0005886">
    <property type="term" value="C:plasma membrane"/>
    <property type="evidence" value="ECO:0007669"/>
    <property type="project" value="UniProtKB-SubCell"/>
</dbReference>
<evidence type="ECO:0000259" key="10">
    <source>
        <dbReference type="PROSITE" id="PS51123"/>
    </source>
</evidence>
<evidence type="ECO:0000256" key="5">
    <source>
        <dbReference type="ARBA" id="ARBA00022989"/>
    </source>
</evidence>
<keyword evidence="4 9" id="KW-0812">Transmembrane</keyword>
<sequence length="225" mass="24955">MARRKKAAPPAEADDSEDWMVTYADAITLLMAFFVMLVSFSKVDLPMFEDVQAGIAEKIGGVTERETPIFTLESKMRDILSESSVLPPEAVEVSFDDQGVVIDFAAGYFFEPGTIKLLPGTQDVLGGVYRQLLEPPYDVFKIDVEGHTSDLPPPANSAFPTNWELSASQAARVLRVFLELGMRPEWLKASGYADTQPKVPNKDIVNTPLPQNQKKNERVSLRLHP</sequence>
<dbReference type="InterPro" id="IPR050330">
    <property type="entry name" value="Bact_OuterMem_StrucFunc"/>
</dbReference>
<comment type="similarity">
    <text evidence="2">Belongs to the MotB family.</text>
</comment>
<dbReference type="Proteomes" id="UP000539372">
    <property type="component" value="Unassembled WGS sequence"/>
</dbReference>
<evidence type="ECO:0000256" key="1">
    <source>
        <dbReference type="ARBA" id="ARBA00004162"/>
    </source>
</evidence>
<comment type="subcellular location">
    <subcellularLocation>
        <location evidence="1">Cell membrane</location>
        <topology evidence="1">Single-pass membrane protein</topology>
    </subcellularLocation>
</comment>
<dbReference type="PROSITE" id="PS51123">
    <property type="entry name" value="OMPA_2"/>
    <property type="match status" value="1"/>
</dbReference>
<evidence type="ECO:0000256" key="4">
    <source>
        <dbReference type="ARBA" id="ARBA00022692"/>
    </source>
</evidence>